<sequence length="337" mass="34909">MTKKILMAILALFLSASVVLVAGGRTEIRDTAQGVTKIGVAKLLSHPALDAAEQGMTDYLAGQGLNVSIDYQNANGDVATSASIAQKFKSENMDIVVGIATPTAQALANVFTTVPVVFAAVTDPVAASLVSSLDGDATSNVTGVTDSNPVKEQLELFIGLTGAKNVGIIYASGEANSVVLLEAARLAAQEIGFTLVPASVSNSSEVKLAAQSIIDRVDAIYIPTDNTVASAMAAVADVTSRAGKPLMGADPSAVQGLDFLVSWGFNYYNIGIATGKVVEKIIQGTPAGSIPTVFLTDPADFELWFNLDVAARLGITVPRNLLDNAAVTVRDGQIIRK</sequence>
<dbReference type="PANTHER" id="PTHR35271">
    <property type="entry name" value="ABC TRANSPORTER, SUBSTRATE-BINDING LIPOPROTEIN-RELATED"/>
    <property type="match status" value="1"/>
</dbReference>
<dbReference type="Gene3D" id="3.40.50.2300">
    <property type="match status" value="2"/>
</dbReference>
<dbReference type="STRING" id="760011.Spico_0993"/>
<dbReference type="eggNOG" id="COG2984">
    <property type="taxonomic scope" value="Bacteria"/>
</dbReference>
<name>F4GJF1_PARC1</name>
<dbReference type="SUPFAM" id="SSF53822">
    <property type="entry name" value="Periplasmic binding protein-like I"/>
    <property type="match status" value="1"/>
</dbReference>
<dbReference type="EMBL" id="CP002659">
    <property type="protein sequence ID" value="AEC02216.1"/>
    <property type="molecule type" value="Genomic_DNA"/>
</dbReference>
<keyword evidence="3" id="KW-1185">Reference proteome</keyword>
<evidence type="ECO:0000313" key="3">
    <source>
        <dbReference type="Proteomes" id="UP000007939"/>
    </source>
</evidence>
<dbReference type="CDD" id="cd06325">
    <property type="entry name" value="PBP1_ABC_unchar_transporter"/>
    <property type="match status" value="1"/>
</dbReference>
<evidence type="ECO:0000313" key="2">
    <source>
        <dbReference type="EMBL" id="AEC02216.1"/>
    </source>
</evidence>
<gene>
    <name evidence="2" type="ordered locus">Spico_0993</name>
</gene>
<dbReference type="OrthoDB" id="9776955at2"/>
<accession>F4GJF1</accession>
<keyword evidence="1" id="KW-0732">Signal</keyword>
<dbReference type="AlphaFoldDB" id="F4GJF1"/>
<reference evidence="3" key="1">
    <citation type="submission" date="2011-04" db="EMBL/GenBank/DDBJ databases">
        <title>The complete genome of Spirochaeta coccoides DSM 17374.</title>
        <authorList>
            <person name="Lucas S."/>
            <person name="Copeland A."/>
            <person name="Lapidus A."/>
            <person name="Bruce D."/>
            <person name="Goodwin L."/>
            <person name="Pitluck S."/>
            <person name="Peters L."/>
            <person name="Kyrpides N."/>
            <person name="Mavromatis K."/>
            <person name="Pagani I."/>
            <person name="Ivanova N."/>
            <person name="Ovchinnikova G."/>
            <person name="Lu M."/>
            <person name="Detter J.C."/>
            <person name="Tapia R."/>
            <person name="Han C."/>
            <person name="Land M."/>
            <person name="Hauser L."/>
            <person name="Markowitz V."/>
            <person name="Cheng J.-F."/>
            <person name="Hugenholtz P."/>
            <person name="Woyke T."/>
            <person name="Wu D."/>
            <person name="Spring S."/>
            <person name="Schroeder M."/>
            <person name="Brambilla E."/>
            <person name="Klenk H.-P."/>
            <person name="Eisen J.A."/>
        </authorList>
    </citation>
    <scope>NUCLEOTIDE SEQUENCE [LARGE SCALE GENOMIC DNA]</scope>
    <source>
        <strain evidence="3">ATCC BAA-1237 / DSM 17374 / SPN1</strain>
    </source>
</reference>
<dbReference type="Proteomes" id="UP000007939">
    <property type="component" value="Chromosome"/>
</dbReference>
<evidence type="ECO:0000256" key="1">
    <source>
        <dbReference type="SAM" id="SignalP"/>
    </source>
</evidence>
<feature type="signal peptide" evidence="1">
    <location>
        <begin position="1"/>
        <end position="21"/>
    </location>
</feature>
<dbReference type="HOGENOM" id="CLU_058196_0_0_12"/>
<dbReference type="Pfam" id="PF04392">
    <property type="entry name" value="ABC_sub_bind"/>
    <property type="match status" value="1"/>
</dbReference>
<proteinExistence type="predicted"/>
<reference evidence="2 3" key="2">
    <citation type="journal article" date="2012" name="Stand. Genomic Sci.">
        <title>Complete genome sequence of the termite hindgut bacterium Spirochaeta coccoides type strain (SPN1(T)), reclassification in the genus Sphaerochaeta as Sphaerochaeta coccoides comb. nov. and emendations of the family Spirochaetaceae and the genus Sphaerochaeta.</title>
        <authorList>
            <person name="Abt B."/>
            <person name="Han C."/>
            <person name="Scheuner C."/>
            <person name="Lu M."/>
            <person name="Lapidus A."/>
            <person name="Nolan M."/>
            <person name="Lucas S."/>
            <person name="Hammon N."/>
            <person name="Deshpande S."/>
            <person name="Cheng J.F."/>
            <person name="Tapia R."/>
            <person name="Goodwin L.A."/>
            <person name="Pitluck S."/>
            <person name="Liolios K."/>
            <person name="Pagani I."/>
            <person name="Ivanova N."/>
            <person name="Mavromatis K."/>
            <person name="Mikhailova N."/>
            <person name="Huntemann M."/>
            <person name="Pati A."/>
            <person name="Chen A."/>
            <person name="Palaniappan K."/>
            <person name="Land M."/>
            <person name="Hauser L."/>
            <person name="Brambilla E.M."/>
            <person name="Rohde M."/>
            <person name="Spring S."/>
            <person name="Gronow S."/>
            <person name="Goker M."/>
            <person name="Woyke T."/>
            <person name="Bristow J."/>
            <person name="Eisen J.A."/>
            <person name="Markowitz V."/>
            <person name="Hugenholtz P."/>
            <person name="Kyrpides N.C."/>
            <person name="Klenk H.P."/>
            <person name="Detter J.C."/>
        </authorList>
    </citation>
    <scope>NUCLEOTIDE SEQUENCE [LARGE SCALE GENOMIC DNA]</scope>
    <source>
        <strain evidence="3">ATCC BAA-1237 / DSM 17374 / SPN1</strain>
    </source>
</reference>
<dbReference type="InterPro" id="IPR007487">
    <property type="entry name" value="ABC_transpt-TYRBP-like"/>
</dbReference>
<dbReference type="InterPro" id="IPR028082">
    <property type="entry name" value="Peripla_BP_I"/>
</dbReference>
<dbReference type="RefSeq" id="WP_013739611.1">
    <property type="nucleotide sequence ID" value="NC_015436.1"/>
</dbReference>
<organism evidence="2 3">
    <name type="scientific">Parasphaerochaeta coccoides (strain ATCC BAA-1237 / DSM 17374 / SPN1)</name>
    <name type="common">Sphaerochaeta coccoides</name>
    <dbReference type="NCBI Taxonomy" id="760011"/>
    <lineage>
        <taxon>Bacteria</taxon>
        <taxon>Pseudomonadati</taxon>
        <taxon>Spirochaetota</taxon>
        <taxon>Spirochaetia</taxon>
        <taxon>Spirochaetales</taxon>
        <taxon>Sphaerochaetaceae</taxon>
        <taxon>Parasphaerochaeta</taxon>
    </lineage>
</organism>
<dbReference type="PANTHER" id="PTHR35271:SF1">
    <property type="entry name" value="ABC TRANSPORTER, SUBSTRATE-BINDING LIPOPROTEIN"/>
    <property type="match status" value="1"/>
</dbReference>
<dbReference type="KEGG" id="scc:Spico_0993"/>
<protein>
    <submittedName>
        <fullName evidence="2">ABC transporter substrate binding protein</fullName>
    </submittedName>
</protein>
<feature type="chain" id="PRO_5003310262" evidence="1">
    <location>
        <begin position="22"/>
        <end position="337"/>
    </location>
</feature>